<evidence type="ECO:0000313" key="3">
    <source>
        <dbReference type="Proteomes" id="UP000489600"/>
    </source>
</evidence>
<gene>
    <name evidence="2" type="ORF">ANE_LOCUS1695</name>
</gene>
<keyword evidence="3" id="KW-1185">Reference proteome</keyword>
<feature type="region of interest" description="Disordered" evidence="1">
    <location>
        <begin position="1"/>
        <end position="24"/>
    </location>
</feature>
<dbReference type="EMBL" id="CABITT030000001">
    <property type="protein sequence ID" value="VVA91250.1"/>
    <property type="molecule type" value="Genomic_DNA"/>
</dbReference>
<organism evidence="2 3">
    <name type="scientific">Arabis nemorensis</name>
    <dbReference type="NCBI Taxonomy" id="586526"/>
    <lineage>
        <taxon>Eukaryota</taxon>
        <taxon>Viridiplantae</taxon>
        <taxon>Streptophyta</taxon>
        <taxon>Embryophyta</taxon>
        <taxon>Tracheophyta</taxon>
        <taxon>Spermatophyta</taxon>
        <taxon>Magnoliopsida</taxon>
        <taxon>eudicotyledons</taxon>
        <taxon>Gunneridae</taxon>
        <taxon>Pentapetalae</taxon>
        <taxon>rosids</taxon>
        <taxon>malvids</taxon>
        <taxon>Brassicales</taxon>
        <taxon>Brassicaceae</taxon>
        <taxon>Arabideae</taxon>
        <taxon>Arabis</taxon>
    </lineage>
</organism>
<protein>
    <submittedName>
        <fullName evidence="2">Uncharacterized protein</fullName>
    </submittedName>
</protein>
<comment type="caution">
    <text evidence="2">The sequence shown here is derived from an EMBL/GenBank/DDBJ whole genome shotgun (WGS) entry which is preliminary data.</text>
</comment>
<name>A0A565AP85_9BRAS</name>
<evidence type="ECO:0000256" key="1">
    <source>
        <dbReference type="SAM" id="MobiDB-lite"/>
    </source>
</evidence>
<dbReference type="Proteomes" id="UP000489600">
    <property type="component" value="Unassembled WGS sequence"/>
</dbReference>
<sequence>MRTGKGNQEEEGYGEEDFGFKREGPSAANRDIFMRMILSVVLGFGKKVGELMMIRDPSEGARFGTAYFLTLS</sequence>
<proteinExistence type="predicted"/>
<dbReference type="AlphaFoldDB" id="A0A565AP85"/>
<evidence type="ECO:0000313" key="2">
    <source>
        <dbReference type="EMBL" id="VVA91250.1"/>
    </source>
</evidence>
<reference evidence="2" key="1">
    <citation type="submission" date="2019-07" db="EMBL/GenBank/DDBJ databases">
        <authorList>
            <person name="Dittberner H."/>
        </authorList>
    </citation>
    <scope>NUCLEOTIDE SEQUENCE [LARGE SCALE GENOMIC DNA]</scope>
</reference>
<accession>A0A565AP85</accession>